<accession>A0A9C6TN85</accession>
<protein>
    <submittedName>
        <fullName evidence="3">Uncharacterized protein LOC110276357 isoform X1</fullName>
    </submittedName>
</protein>
<evidence type="ECO:0000256" key="1">
    <source>
        <dbReference type="SAM" id="Phobius"/>
    </source>
</evidence>
<keyword evidence="1" id="KW-1133">Transmembrane helix</keyword>
<keyword evidence="1" id="KW-0472">Membrane</keyword>
<dbReference type="AlphaFoldDB" id="A0A9C6TN85"/>
<proteinExistence type="predicted"/>
<name>A0A9C6TN85_ARADU</name>
<gene>
    <name evidence="3" type="primary">LOC110276357</name>
</gene>
<organism evidence="2 3">
    <name type="scientific">Arachis duranensis</name>
    <name type="common">Wild peanut</name>
    <dbReference type="NCBI Taxonomy" id="130453"/>
    <lineage>
        <taxon>Eukaryota</taxon>
        <taxon>Viridiplantae</taxon>
        <taxon>Streptophyta</taxon>
        <taxon>Embryophyta</taxon>
        <taxon>Tracheophyta</taxon>
        <taxon>Spermatophyta</taxon>
        <taxon>Magnoliopsida</taxon>
        <taxon>eudicotyledons</taxon>
        <taxon>Gunneridae</taxon>
        <taxon>Pentapetalae</taxon>
        <taxon>rosids</taxon>
        <taxon>fabids</taxon>
        <taxon>Fabales</taxon>
        <taxon>Fabaceae</taxon>
        <taxon>Papilionoideae</taxon>
        <taxon>50 kb inversion clade</taxon>
        <taxon>dalbergioids sensu lato</taxon>
        <taxon>Dalbergieae</taxon>
        <taxon>Pterocarpus clade</taxon>
        <taxon>Arachis</taxon>
    </lineage>
</organism>
<sequence length="126" mass="14098">MQRRENLVSDIPLNLASDNHSLKTHSISTFSTDNRPPPPSEVLPSPPRTSVFLFTCSASDLGSNCFLFLLRLKVLEKLFSFLGCLDYLSLALCLSILLFASLTLRFNKVVEGIKEEKIPSLNKKKN</sequence>
<keyword evidence="2" id="KW-1185">Reference proteome</keyword>
<evidence type="ECO:0000313" key="3">
    <source>
        <dbReference type="RefSeq" id="XP_052111434.1"/>
    </source>
</evidence>
<dbReference type="KEGG" id="adu:110276357"/>
<keyword evidence="1" id="KW-0812">Transmembrane</keyword>
<evidence type="ECO:0000313" key="2">
    <source>
        <dbReference type="Proteomes" id="UP000515211"/>
    </source>
</evidence>
<dbReference type="Proteomes" id="UP000515211">
    <property type="component" value="Chromosome 10"/>
</dbReference>
<dbReference type="RefSeq" id="XP_052111434.1">
    <property type="nucleotide sequence ID" value="XM_052255474.1"/>
</dbReference>
<feature type="transmembrane region" description="Helical" evidence="1">
    <location>
        <begin position="78"/>
        <end position="104"/>
    </location>
</feature>
<reference evidence="2" key="1">
    <citation type="journal article" date="2016" name="Nat. Genet.">
        <title>The genome sequences of Arachis duranensis and Arachis ipaensis, the diploid ancestors of cultivated peanut.</title>
        <authorList>
            <person name="Bertioli D.J."/>
            <person name="Cannon S.B."/>
            <person name="Froenicke L."/>
            <person name="Huang G."/>
            <person name="Farmer A.D."/>
            <person name="Cannon E.K."/>
            <person name="Liu X."/>
            <person name="Gao D."/>
            <person name="Clevenger J."/>
            <person name="Dash S."/>
            <person name="Ren L."/>
            <person name="Moretzsohn M.C."/>
            <person name="Shirasawa K."/>
            <person name="Huang W."/>
            <person name="Vidigal B."/>
            <person name="Abernathy B."/>
            <person name="Chu Y."/>
            <person name="Niederhuth C.E."/>
            <person name="Umale P."/>
            <person name="Araujo A.C."/>
            <person name="Kozik A."/>
            <person name="Kim K.D."/>
            <person name="Burow M.D."/>
            <person name="Varshney R.K."/>
            <person name="Wang X."/>
            <person name="Zhang X."/>
            <person name="Barkley N."/>
            <person name="Guimaraes P.M."/>
            <person name="Isobe S."/>
            <person name="Guo B."/>
            <person name="Liao B."/>
            <person name="Stalker H.T."/>
            <person name="Schmitz R.J."/>
            <person name="Scheffler B.E."/>
            <person name="Leal-Bertioli S.C."/>
            <person name="Xun X."/>
            <person name="Jackson S.A."/>
            <person name="Michelmore R."/>
            <person name="Ozias-Akins P."/>
        </authorList>
    </citation>
    <scope>NUCLEOTIDE SEQUENCE [LARGE SCALE GENOMIC DNA]</scope>
    <source>
        <strain evidence="2">cv. V14167</strain>
    </source>
</reference>
<reference evidence="3" key="2">
    <citation type="submission" date="2025-08" db="UniProtKB">
        <authorList>
            <consortium name="RefSeq"/>
        </authorList>
    </citation>
    <scope>IDENTIFICATION</scope>
    <source>
        <tissue evidence="3">Whole plant</tissue>
    </source>
</reference>
<dbReference type="GeneID" id="110276357"/>